<dbReference type="EMBL" id="AMQN01007731">
    <property type="status" value="NOT_ANNOTATED_CDS"/>
    <property type="molecule type" value="Genomic_DNA"/>
</dbReference>
<keyword evidence="5" id="KW-1185">Reference proteome</keyword>
<dbReference type="Pfam" id="PF00010">
    <property type="entry name" value="HLH"/>
    <property type="match status" value="1"/>
</dbReference>
<evidence type="ECO:0000313" key="4">
    <source>
        <dbReference type="EnsemblMetazoa" id="CapteP48001"/>
    </source>
</evidence>
<dbReference type="EMBL" id="AMQN01027719">
    <property type="status" value="NOT_ANNOTATED_CDS"/>
    <property type="molecule type" value="Genomic_DNA"/>
</dbReference>
<sequence>YRQRHAANQRERRRMRTINEAFEGLREKIPAVCHNKKLSKVDTLRMAIRYIQHLAQVIRS</sequence>
<dbReference type="EMBL" id="KB301284">
    <property type="protein sequence ID" value="ELU05740.1"/>
    <property type="molecule type" value="Genomic_DNA"/>
</dbReference>
<dbReference type="GO" id="GO:0000981">
    <property type="term" value="F:DNA-binding transcription factor activity, RNA polymerase II-specific"/>
    <property type="evidence" value="ECO:0007669"/>
    <property type="project" value="TreeGrafter"/>
</dbReference>
<dbReference type="OrthoDB" id="6106870at2759"/>
<dbReference type="Gene3D" id="4.10.280.10">
    <property type="entry name" value="Helix-loop-helix DNA-binding domain"/>
    <property type="match status" value="1"/>
</dbReference>
<dbReference type="Proteomes" id="UP000014760">
    <property type="component" value="Unassembled WGS sequence"/>
</dbReference>
<feature type="non-terminal residue" evidence="2">
    <location>
        <position position="1"/>
    </location>
</feature>
<dbReference type="InterPro" id="IPR050283">
    <property type="entry name" value="E-box_TF_Regulators"/>
</dbReference>
<evidence type="ECO:0000313" key="2">
    <source>
        <dbReference type="EMBL" id="ELT97115.1"/>
    </source>
</evidence>
<organism evidence="2">
    <name type="scientific">Capitella teleta</name>
    <name type="common">Polychaete worm</name>
    <dbReference type="NCBI Taxonomy" id="283909"/>
    <lineage>
        <taxon>Eukaryota</taxon>
        <taxon>Metazoa</taxon>
        <taxon>Spiralia</taxon>
        <taxon>Lophotrochozoa</taxon>
        <taxon>Annelida</taxon>
        <taxon>Polychaeta</taxon>
        <taxon>Sedentaria</taxon>
        <taxon>Scolecida</taxon>
        <taxon>Capitellidae</taxon>
        <taxon>Capitella</taxon>
    </lineage>
</organism>
<proteinExistence type="predicted"/>
<name>R7U1Q3_CAPTE</name>
<dbReference type="PANTHER" id="PTHR23349:SF111">
    <property type="entry name" value="BHLH DOMAIN-CONTAINING PROTEIN"/>
    <property type="match status" value="1"/>
</dbReference>
<evidence type="ECO:0000313" key="5">
    <source>
        <dbReference type="Proteomes" id="UP000014760"/>
    </source>
</evidence>
<dbReference type="GO" id="GO:0032502">
    <property type="term" value="P:developmental process"/>
    <property type="evidence" value="ECO:0007669"/>
    <property type="project" value="TreeGrafter"/>
</dbReference>
<reference evidence="5" key="1">
    <citation type="submission" date="2012-12" db="EMBL/GenBank/DDBJ databases">
        <authorList>
            <person name="Hellsten U."/>
            <person name="Grimwood J."/>
            <person name="Chapman J.A."/>
            <person name="Shapiro H."/>
            <person name="Aerts A."/>
            <person name="Otillar R.P."/>
            <person name="Terry A.Y."/>
            <person name="Boore J.L."/>
            <person name="Simakov O."/>
            <person name="Marletaz F."/>
            <person name="Cho S.-J."/>
            <person name="Edsinger-Gonzales E."/>
            <person name="Havlak P."/>
            <person name="Kuo D.-H."/>
            <person name="Larsson T."/>
            <person name="Lv J."/>
            <person name="Arendt D."/>
            <person name="Savage R."/>
            <person name="Osoegawa K."/>
            <person name="de Jong P."/>
            <person name="Lindberg D.R."/>
            <person name="Seaver E.C."/>
            <person name="Weisblat D.A."/>
            <person name="Putnam N.H."/>
            <person name="Grigoriev I.V."/>
            <person name="Rokhsar D.S."/>
        </authorList>
    </citation>
    <scope>NUCLEOTIDE SEQUENCE</scope>
    <source>
        <strain evidence="5">I ESC-2004</strain>
    </source>
</reference>
<protein>
    <recommendedName>
        <fullName evidence="1">BHLH domain-containing protein</fullName>
    </recommendedName>
</protein>
<evidence type="ECO:0000259" key="1">
    <source>
        <dbReference type="PROSITE" id="PS50888"/>
    </source>
</evidence>
<dbReference type="SMART" id="SM00353">
    <property type="entry name" value="HLH"/>
    <property type="match status" value="1"/>
</dbReference>
<dbReference type="InterPro" id="IPR011598">
    <property type="entry name" value="bHLH_dom"/>
</dbReference>
<dbReference type="PANTHER" id="PTHR23349">
    <property type="entry name" value="BASIC HELIX-LOOP-HELIX TRANSCRIPTION FACTOR, TWIST"/>
    <property type="match status" value="1"/>
</dbReference>
<reference evidence="4" key="3">
    <citation type="submission" date="2015-06" db="UniProtKB">
        <authorList>
            <consortium name="EnsemblMetazoa"/>
        </authorList>
    </citation>
    <scope>IDENTIFICATION</scope>
</reference>
<accession>R7U1Q3</accession>
<dbReference type="STRING" id="283909.R7U1Q3"/>
<evidence type="ECO:0000313" key="3">
    <source>
        <dbReference type="EMBL" id="ELU05740.1"/>
    </source>
</evidence>
<feature type="non-terminal residue" evidence="2">
    <location>
        <position position="60"/>
    </location>
</feature>
<dbReference type="EnsemblMetazoa" id="CapteT49815">
    <property type="protein sequence ID" value="CapteP49815"/>
    <property type="gene ID" value="CapteG49815"/>
</dbReference>
<dbReference type="InterPro" id="IPR036638">
    <property type="entry name" value="HLH_DNA-bd_sf"/>
</dbReference>
<dbReference type="EnsemblMetazoa" id="CapteT48001">
    <property type="protein sequence ID" value="CapteP48001"/>
    <property type="gene ID" value="CapteG48001"/>
</dbReference>
<dbReference type="HOGENOM" id="CLU_171328_3_0_1"/>
<dbReference type="GO" id="GO:0000977">
    <property type="term" value="F:RNA polymerase II transcription regulatory region sequence-specific DNA binding"/>
    <property type="evidence" value="ECO:0007669"/>
    <property type="project" value="TreeGrafter"/>
</dbReference>
<dbReference type="PROSITE" id="PS50888">
    <property type="entry name" value="BHLH"/>
    <property type="match status" value="1"/>
</dbReference>
<dbReference type="SUPFAM" id="SSF47459">
    <property type="entry name" value="HLH, helix-loop-helix DNA-binding domain"/>
    <property type="match status" value="1"/>
</dbReference>
<feature type="domain" description="BHLH" evidence="1">
    <location>
        <begin position="2"/>
        <end position="54"/>
    </location>
</feature>
<gene>
    <name evidence="3" type="ORF">CAPTEDRAFT_48001</name>
    <name evidence="2" type="ORF">CAPTEDRAFT_49815</name>
</gene>
<dbReference type="AlphaFoldDB" id="R7U1Q3"/>
<dbReference type="EMBL" id="KB308646">
    <property type="protein sequence ID" value="ELT97115.1"/>
    <property type="molecule type" value="Genomic_DNA"/>
</dbReference>
<dbReference type="GO" id="GO:0046983">
    <property type="term" value="F:protein dimerization activity"/>
    <property type="evidence" value="ECO:0007669"/>
    <property type="project" value="InterPro"/>
</dbReference>
<reference evidence="2 5" key="2">
    <citation type="journal article" date="2013" name="Nature">
        <title>Insights into bilaterian evolution from three spiralian genomes.</title>
        <authorList>
            <person name="Simakov O."/>
            <person name="Marletaz F."/>
            <person name="Cho S.J."/>
            <person name="Edsinger-Gonzales E."/>
            <person name="Havlak P."/>
            <person name="Hellsten U."/>
            <person name="Kuo D.H."/>
            <person name="Larsson T."/>
            <person name="Lv J."/>
            <person name="Arendt D."/>
            <person name="Savage R."/>
            <person name="Osoegawa K."/>
            <person name="de Jong P."/>
            <person name="Grimwood J."/>
            <person name="Chapman J.A."/>
            <person name="Shapiro H."/>
            <person name="Aerts A."/>
            <person name="Otillar R.P."/>
            <person name="Terry A.Y."/>
            <person name="Boore J.L."/>
            <person name="Grigoriev I.V."/>
            <person name="Lindberg D.R."/>
            <person name="Seaver E.C."/>
            <person name="Weisblat D.A."/>
            <person name="Putnam N.H."/>
            <person name="Rokhsar D.S."/>
        </authorList>
    </citation>
    <scope>NUCLEOTIDE SEQUENCE</scope>
    <source>
        <strain evidence="2 5">I ESC-2004</strain>
    </source>
</reference>